<reference evidence="17" key="2">
    <citation type="submission" date="2021-11" db="EMBL/GenBank/DDBJ databases">
        <title>Isoprene-degrading acetogen.</title>
        <authorList>
            <person name="Yang Y."/>
            <person name="Jin H."/>
            <person name="Yan J."/>
        </authorList>
    </citation>
    <scope>NUCLEOTIDE SEQUENCE</scope>
    <source>
        <strain evidence="17">Berkeley</strain>
    </source>
</reference>
<dbReference type="InterPro" id="IPR049560">
    <property type="entry name" value="MeTrfase_RsmB-F_NOP2_cat"/>
</dbReference>
<dbReference type="Gene3D" id="3.30.70.1170">
    <property type="entry name" value="Sun protein, domain 3"/>
    <property type="match status" value="1"/>
</dbReference>
<evidence type="ECO:0000256" key="12">
    <source>
        <dbReference type="ARBA" id="ARBA00031088"/>
    </source>
</evidence>
<dbReference type="Pfam" id="PF22458">
    <property type="entry name" value="RsmF-B_ferredox"/>
    <property type="match status" value="1"/>
</dbReference>
<evidence type="ECO:0000256" key="6">
    <source>
        <dbReference type="ARBA" id="ARBA00022552"/>
    </source>
</evidence>
<evidence type="ECO:0000313" key="19">
    <source>
        <dbReference type="Proteomes" id="UP001163550"/>
    </source>
</evidence>
<protein>
    <recommendedName>
        <fullName evidence="4">16S rRNA (cytosine(967)-C(5))-methyltransferase</fullName>
        <ecNumber evidence="4">2.1.1.176</ecNumber>
    </recommendedName>
    <alternativeName>
        <fullName evidence="11">16S rRNA m5C967 methyltransferase</fullName>
    </alternativeName>
    <alternativeName>
        <fullName evidence="12">rRNA (cytosine-C(5)-)-methyltransferase RsmB</fullName>
    </alternativeName>
</protein>
<sequence>MKNIRKLALETLLKIDYDGAYSNLEIKRTLQRFPIKDDDRRLYLTIVYGCLQNQIYLDYLITQQSSRPVKKLHKEVSEILRIAIYQLYFLDKIPNYAIVNEAVNLAAEIQPQAKGFINGVLRNIMRKIDENGREFKFENWDNEKEALSIRYSVPLWIVHKYYEAYGAEKAEAIMPMLNEKPPFTVRCNTLKTSKEQLIQDLQQAGVEALSASFSTNAINVTNLGIFESNIENSRLYRDGHFSIQDQAAMLTVERLNPQPGDRVLDMCAAPGGKTMYLSEIMNNSGEIVGRDVYGSRLKLVEQSASRLGCTNIRLEEQDGCEYSPIDEASFDKILLDAPCTGLGVIRRKPEIKYRSTKEGRKALVKIQSTLLENAVRYLKPGGELLYSTCTINKDENENQIGKLLIKFPQLQIIPDEHGSNYTYTSPLMEGSDCFFMCRLKKMDVYE</sequence>
<evidence type="ECO:0000256" key="1">
    <source>
        <dbReference type="ARBA" id="ARBA00002724"/>
    </source>
</evidence>
<feature type="binding site" evidence="14">
    <location>
        <position position="291"/>
    </location>
    <ligand>
        <name>S-adenosyl-L-methionine</name>
        <dbReference type="ChEBI" id="CHEBI:59789"/>
    </ligand>
</feature>
<dbReference type="Proteomes" id="UP001163550">
    <property type="component" value="Chromosome"/>
</dbReference>
<evidence type="ECO:0000259" key="15">
    <source>
        <dbReference type="PROSITE" id="PS51686"/>
    </source>
</evidence>
<evidence type="ECO:0000313" key="18">
    <source>
        <dbReference type="Proteomes" id="UP000176244"/>
    </source>
</evidence>
<evidence type="ECO:0000313" key="16">
    <source>
        <dbReference type="EMBL" id="OFV70700.1"/>
    </source>
</evidence>
<dbReference type="InterPro" id="IPR029063">
    <property type="entry name" value="SAM-dependent_MTases_sf"/>
</dbReference>
<evidence type="ECO:0000256" key="10">
    <source>
        <dbReference type="ARBA" id="ARBA00022884"/>
    </source>
</evidence>
<evidence type="ECO:0000256" key="4">
    <source>
        <dbReference type="ARBA" id="ARBA00012140"/>
    </source>
</evidence>
<comment type="subcellular location">
    <subcellularLocation>
        <location evidence="2">Cytoplasm</location>
    </subcellularLocation>
</comment>
<keyword evidence="9 14" id="KW-0949">S-adenosyl-L-methionine</keyword>
<feature type="active site" description="Nucleophile" evidence="14">
    <location>
        <position position="389"/>
    </location>
</feature>
<dbReference type="SUPFAM" id="SSF48013">
    <property type="entry name" value="NusB-like"/>
    <property type="match status" value="1"/>
</dbReference>
<dbReference type="OrthoDB" id="9810297at2"/>
<dbReference type="GO" id="GO:0005737">
    <property type="term" value="C:cytoplasm"/>
    <property type="evidence" value="ECO:0007669"/>
    <property type="project" value="UniProtKB-SubCell"/>
</dbReference>
<keyword evidence="6" id="KW-0698">rRNA processing</keyword>
<dbReference type="STRING" id="52694.ACWI_19130"/>
<dbReference type="InterPro" id="IPR023267">
    <property type="entry name" value="RCMT"/>
</dbReference>
<keyword evidence="19" id="KW-1185">Reference proteome</keyword>
<dbReference type="InterPro" id="IPR035926">
    <property type="entry name" value="NusB-like_sf"/>
</dbReference>
<evidence type="ECO:0000256" key="3">
    <source>
        <dbReference type="ARBA" id="ARBA00007494"/>
    </source>
</evidence>
<feature type="domain" description="SAM-dependent MTase RsmB/NOP-type" evidence="15">
    <location>
        <begin position="173"/>
        <end position="442"/>
    </location>
</feature>
<dbReference type="PANTHER" id="PTHR22807">
    <property type="entry name" value="NOP2 YEAST -RELATED NOL1/NOP2/FMU SUN DOMAIN-CONTAINING"/>
    <property type="match status" value="1"/>
</dbReference>
<dbReference type="InterPro" id="IPR018314">
    <property type="entry name" value="RsmB/NOL1/NOP2-like_CS"/>
</dbReference>
<dbReference type="GO" id="GO:0003723">
    <property type="term" value="F:RNA binding"/>
    <property type="evidence" value="ECO:0007669"/>
    <property type="project" value="UniProtKB-UniRule"/>
</dbReference>
<dbReference type="Pfam" id="PF01189">
    <property type="entry name" value="Methyltr_RsmB-F"/>
    <property type="match status" value="1"/>
</dbReference>
<evidence type="ECO:0000256" key="14">
    <source>
        <dbReference type="PROSITE-ProRule" id="PRU01023"/>
    </source>
</evidence>
<evidence type="ECO:0000256" key="7">
    <source>
        <dbReference type="ARBA" id="ARBA00022603"/>
    </source>
</evidence>
<dbReference type="NCBIfam" id="NF011494">
    <property type="entry name" value="PRK14902.1"/>
    <property type="match status" value="1"/>
</dbReference>
<dbReference type="Gene3D" id="1.10.940.10">
    <property type="entry name" value="NusB-like"/>
    <property type="match status" value="1"/>
</dbReference>
<evidence type="ECO:0000313" key="17">
    <source>
        <dbReference type="EMBL" id="UYO61392.1"/>
    </source>
</evidence>
<dbReference type="InterPro" id="IPR006027">
    <property type="entry name" value="NusB_RsmB_TIM44"/>
</dbReference>
<dbReference type="EMBL" id="LKEU01000029">
    <property type="protein sequence ID" value="OFV70700.1"/>
    <property type="molecule type" value="Genomic_DNA"/>
</dbReference>
<gene>
    <name evidence="16" type="primary">rsmB</name>
    <name evidence="16" type="ORF">ACWI_19130</name>
    <name evidence="17" type="ORF">LNN31_11420</name>
</gene>
<keyword evidence="10 14" id="KW-0694">RNA-binding</keyword>
<comment type="function">
    <text evidence="1">Specifically methylates the cytosine at position 967 (m5C967) of 16S rRNA.</text>
</comment>
<dbReference type="Proteomes" id="UP000176244">
    <property type="component" value="Unassembled WGS sequence"/>
</dbReference>
<keyword evidence="7 14" id="KW-0489">Methyltransferase</keyword>
<reference evidence="16 18" key="1">
    <citation type="submission" date="2015-09" db="EMBL/GenBank/DDBJ databases">
        <title>Genome sequence of Acetobacterium wieringae DSM 1911.</title>
        <authorList>
            <person name="Poehlein A."/>
            <person name="Bengelsdorf F.R."/>
            <person name="Schiel-Bengelsdorf B."/>
            <person name="Duerre P."/>
            <person name="Daniel R."/>
        </authorList>
    </citation>
    <scope>NUCLEOTIDE SEQUENCE [LARGE SCALE GENOMIC DNA]</scope>
    <source>
        <strain evidence="16 18">DSM 1911</strain>
    </source>
</reference>
<dbReference type="PROSITE" id="PS51686">
    <property type="entry name" value="SAM_MT_RSMB_NOP"/>
    <property type="match status" value="1"/>
</dbReference>
<dbReference type="Gene3D" id="3.40.50.150">
    <property type="entry name" value="Vaccinia Virus protein VP39"/>
    <property type="match status" value="1"/>
</dbReference>
<dbReference type="NCBIfam" id="TIGR00563">
    <property type="entry name" value="rsmB"/>
    <property type="match status" value="1"/>
</dbReference>
<name>A0A1F2PHA4_9FIRM</name>
<organism evidence="16 18">
    <name type="scientific">Acetobacterium wieringae</name>
    <dbReference type="NCBI Taxonomy" id="52694"/>
    <lineage>
        <taxon>Bacteria</taxon>
        <taxon>Bacillati</taxon>
        <taxon>Bacillota</taxon>
        <taxon>Clostridia</taxon>
        <taxon>Eubacteriales</taxon>
        <taxon>Eubacteriaceae</taxon>
        <taxon>Acetobacterium</taxon>
    </lineage>
</organism>
<dbReference type="PANTHER" id="PTHR22807:SF53">
    <property type="entry name" value="RIBOSOMAL RNA SMALL SUBUNIT METHYLTRANSFERASE B-RELATED"/>
    <property type="match status" value="1"/>
</dbReference>
<evidence type="ECO:0000256" key="5">
    <source>
        <dbReference type="ARBA" id="ARBA00022490"/>
    </source>
</evidence>
<comment type="similarity">
    <text evidence="3 14">Belongs to the class I-like SAM-binding methyltransferase superfamily. RsmB/NOP family.</text>
</comment>
<evidence type="ECO:0000256" key="2">
    <source>
        <dbReference type="ARBA" id="ARBA00004496"/>
    </source>
</evidence>
<dbReference type="FunFam" id="3.40.50.150:FF:000022">
    <property type="entry name" value="Ribosomal RNA small subunit methyltransferase B"/>
    <property type="match status" value="1"/>
</dbReference>
<dbReference type="PROSITE" id="PS01153">
    <property type="entry name" value="NOL1_NOP2_SUN"/>
    <property type="match status" value="1"/>
</dbReference>
<dbReference type="GO" id="GO:0006355">
    <property type="term" value="P:regulation of DNA-templated transcription"/>
    <property type="evidence" value="ECO:0007669"/>
    <property type="project" value="InterPro"/>
</dbReference>
<dbReference type="SUPFAM" id="SSF53335">
    <property type="entry name" value="S-adenosyl-L-methionine-dependent methyltransferases"/>
    <property type="match status" value="1"/>
</dbReference>
<dbReference type="AlphaFoldDB" id="A0A1F2PHA4"/>
<feature type="binding site" evidence="14">
    <location>
        <position position="318"/>
    </location>
    <ligand>
        <name>S-adenosyl-L-methionine</name>
        <dbReference type="ChEBI" id="CHEBI:59789"/>
    </ligand>
</feature>
<evidence type="ECO:0000256" key="9">
    <source>
        <dbReference type="ARBA" id="ARBA00022691"/>
    </source>
</evidence>
<evidence type="ECO:0000256" key="13">
    <source>
        <dbReference type="ARBA" id="ARBA00047283"/>
    </source>
</evidence>
<evidence type="ECO:0000256" key="11">
    <source>
        <dbReference type="ARBA" id="ARBA00030399"/>
    </source>
</evidence>
<comment type="catalytic activity">
    <reaction evidence="13">
        <text>cytidine(967) in 16S rRNA + S-adenosyl-L-methionine = 5-methylcytidine(967) in 16S rRNA + S-adenosyl-L-homocysteine + H(+)</text>
        <dbReference type="Rhea" id="RHEA:42748"/>
        <dbReference type="Rhea" id="RHEA-COMP:10219"/>
        <dbReference type="Rhea" id="RHEA-COMP:10220"/>
        <dbReference type="ChEBI" id="CHEBI:15378"/>
        <dbReference type="ChEBI" id="CHEBI:57856"/>
        <dbReference type="ChEBI" id="CHEBI:59789"/>
        <dbReference type="ChEBI" id="CHEBI:74483"/>
        <dbReference type="ChEBI" id="CHEBI:82748"/>
        <dbReference type="EC" id="2.1.1.176"/>
    </reaction>
</comment>
<feature type="binding site" evidence="14">
    <location>
        <begin position="267"/>
        <end position="273"/>
    </location>
    <ligand>
        <name>S-adenosyl-L-methionine</name>
        <dbReference type="ChEBI" id="CHEBI:59789"/>
    </ligand>
</feature>
<dbReference type="RefSeq" id="WP_070371210.1">
    <property type="nucleotide sequence ID" value="NZ_CABIIK010000056.1"/>
</dbReference>
<keyword evidence="5" id="KW-0963">Cytoplasm</keyword>
<dbReference type="EMBL" id="CP087994">
    <property type="protein sequence ID" value="UYO61392.1"/>
    <property type="molecule type" value="Genomic_DNA"/>
</dbReference>
<dbReference type="PRINTS" id="PR02008">
    <property type="entry name" value="RCMTFAMILY"/>
</dbReference>
<feature type="binding site" evidence="14">
    <location>
        <position position="336"/>
    </location>
    <ligand>
        <name>S-adenosyl-L-methionine</name>
        <dbReference type="ChEBI" id="CHEBI:59789"/>
    </ligand>
</feature>
<dbReference type="GO" id="GO:0008649">
    <property type="term" value="F:rRNA methyltransferase activity"/>
    <property type="evidence" value="ECO:0007669"/>
    <property type="project" value="InterPro"/>
</dbReference>
<dbReference type="InterPro" id="IPR004573">
    <property type="entry name" value="rRNA_ssu_MeTfrase_B"/>
</dbReference>
<keyword evidence="8 14" id="KW-0808">Transferase</keyword>
<proteinExistence type="inferred from homology"/>
<dbReference type="Pfam" id="PF01029">
    <property type="entry name" value="NusB"/>
    <property type="match status" value="1"/>
</dbReference>
<accession>A0A1F2PHA4</accession>
<dbReference type="EC" id="2.1.1.176" evidence="4"/>
<evidence type="ECO:0000256" key="8">
    <source>
        <dbReference type="ARBA" id="ARBA00022679"/>
    </source>
</evidence>
<dbReference type="InterPro" id="IPR001678">
    <property type="entry name" value="MeTrfase_RsmB-F_NOP2_dom"/>
</dbReference>
<dbReference type="InterPro" id="IPR054728">
    <property type="entry name" value="RsmB-like_ferredoxin"/>
</dbReference>
<dbReference type="CDD" id="cd02440">
    <property type="entry name" value="AdoMet_MTases"/>
    <property type="match status" value="1"/>
</dbReference>